<protein>
    <submittedName>
        <fullName evidence="3">Uncharacterized protein</fullName>
    </submittedName>
</protein>
<dbReference type="GO" id="GO:0052689">
    <property type="term" value="F:carboxylic ester hydrolase activity"/>
    <property type="evidence" value="ECO:0007669"/>
    <property type="project" value="TreeGrafter"/>
</dbReference>
<proteinExistence type="predicted"/>
<gene>
    <name evidence="3" type="ORF">PBIL07802_LOCUS24844</name>
</gene>
<name>A0A7S3GD66_9EUKA</name>
<accession>A0A7S3GD66</accession>
<keyword evidence="1" id="KW-1133">Transmembrane helix</keyword>
<feature type="transmembrane region" description="Helical" evidence="1">
    <location>
        <begin position="498"/>
        <end position="522"/>
    </location>
</feature>
<keyword evidence="2" id="KW-0732">Signal</keyword>
<evidence type="ECO:0000313" key="3">
    <source>
        <dbReference type="EMBL" id="CAE0262549.1"/>
    </source>
</evidence>
<dbReference type="PANTHER" id="PTHR43265:SF1">
    <property type="entry name" value="ESTERASE ESTD"/>
    <property type="match status" value="1"/>
</dbReference>
<dbReference type="PANTHER" id="PTHR43265">
    <property type="entry name" value="ESTERASE ESTD"/>
    <property type="match status" value="1"/>
</dbReference>
<evidence type="ECO:0000256" key="2">
    <source>
        <dbReference type="SAM" id="SignalP"/>
    </source>
</evidence>
<dbReference type="AlphaFoldDB" id="A0A7S3GD66"/>
<feature type="signal peptide" evidence="2">
    <location>
        <begin position="1"/>
        <end position="30"/>
    </location>
</feature>
<reference evidence="3" key="1">
    <citation type="submission" date="2021-01" db="EMBL/GenBank/DDBJ databases">
        <authorList>
            <person name="Corre E."/>
            <person name="Pelletier E."/>
            <person name="Niang G."/>
            <person name="Scheremetjew M."/>
            <person name="Finn R."/>
            <person name="Kale V."/>
            <person name="Holt S."/>
            <person name="Cochrane G."/>
            <person name="Meng A."/>
            <person name="Brown T."/>
            <person name="Cohen L."/>
        </authorList>
    </citation>
    <scope>NUCLEOTIDE SEQUENCE</scope>
    <source>
        <strain evidence="3">NIES-2562</strain>
    </source>
</reference>
<evidence type="ECO:0000256" key="1">
    <source>
        <dbReference type="SAM" id="Phobius"/>
    </source>
</evidence>
<dbReference type="SUPFAM" id="SSF53474">
    <property type="entry name" value="alpha/beta-Hydrolases"/>
    <property type="match status" value="1"/>
</dbReference>
<feature type="chain" id="PRO_5031007581" evidence="2">
    <location>
        <begin position="31"/>
        <end position="547"/>
    </location>
</feature>
<dbReference type="Gene3D" id="3.40.50.1820">
    <property type="entry name" value="alpha/beta hydrolase"/>
    <property type="match status" value="1"/>
</dbReference>
<keyword evidence="1" id="KW-0812">Transmembrane</keyword>
<dbReference type="InterPro" id="IPR053145">
    <property type="entry name" value="AB_hydrolase_Est10"/>
</dbReference>
<sequence>MATFRCSSPSHLGMSLLLLWLVLSPPLAVGFDTSPPVVPDNAYSIEDVQFQSLPARSGQITLHGKVFRPSPAIAAGVGRMRTTGPFSPNGNQPLLPAVLLITGSGPTNMYESEYAQTSSGAVMTVEPFFDIASYLAASGAVVLTYNKRSCFAGPLCSANVMCTATVTTDCVNVAEMVFDDFVSDGVSALNYLSALDGVDTSDLSVIGHSQGCTVAPMVAARTGTVRNIALLMGSGVDEASLLSLQAQRQMGVYEYSLSLMSPTDPNRAAVERELALANCTAQIVPEQTAALLAGKMGRSDAELMRSVVLSGGYANTTTGEVVCPRQCNGEVMVCSATMTDPHCKAQCEGAALKGMAVSSYFAYSWYNASTMSARTETYTTLSLHSSSPRILSMNSWTDLLVVPAVFQPLHTLLQQDLPGTFSYAAGNPTNIREVVVHIFPNLTHLMTPYPPNPYPSLPIRVEDRVLSKLAAWLYPTYPADPASTTQIAGQMQAADSRLALAATLLGVSTCVLAVVAIVLGVMMAKARGKGRRGSRRMDEKEEGLVHA</sequence>
<dbReference type="InterPro" id="IPR029058">
    <property type="entry name" value="AB_hydrolase_fold"/>
</dbReference>
<keyword evidence="1" id="KW-0472">Membrane</keyword>
<organism evidence="3">
    <name type="scientific">Palpitomonas bilix</name>
    <dbReference type="NCBI Taxonomy" id="652834"/>
    <lineage>
        <taxon>Eukaryota</taxon>
        <taxon>Eukaryota incertae sedis</taxon>
    </lineage>
</organism>
<dbReference type="EMBL" id="HBIB01038132">
    <property type="protein sequence ID" value="CAE0262549.1"/>
    <property type="molecule type" value="Transcribed_RNA"/>
</dbReference>